<sequence>MKLMPYIAPEVVQEVKRMDLLTYLKNYEPQELVHFSGNTYTTKSHDSLKISNGKWMWWSQSIGGRSALDYLIKVRGYSFMEAIELIAGQAAIQPPVSVSAEKKTEKVLLLPKSYRYAEYVVSYLKNRGIDMELIEFCLKTGRLYESADYHNAVFVGRDQEDQPRYAALRGVGTDFIGEASGSDKHYSFSIPAEASCSEVHLFESAIDLLSYATMEKLDGKNWRETHLLSLAGVYRPAQKLEESKIPSTLVRFLKEYPYVQTIVFHLDNDRAGRLATKAIRTVLPKQYQTKDKPPLIGKDYNDFLCSRLGLQRTIREKKSQEKGRER</sequence>
<dbReference type="Gene3D" id="3.40.1360.10">
    <property type="match status" value="1"/>
</dbReference>
<comment type="caution">
    <text evidence="2">The sequence shown here is derived from an EMBL/GenBank/DDBJ whole genome shotgun (WGS) entry which is preliminary data.</text>
</comment>
<reference evidence="2 3" key="1">
    <citation type="submission" date="2019-03" db="EMBL/GenBank/DDBJ databases">
        <title>Genomic Encyclopedia of Type Strains, Phase IV (KMG-IV): sequencing the most valuable type-strain genomes for metagenomic binning, comparative biology and taxonomic classification.</title>
        <authorList>
            <person name="Goeker M."/>
        </authorList>
    </citation>
    <scope>NUCLEOTIDE SEQUENCE [LARGE SCALE GENOMIC DNA]</scope>
    <source>
        <strain evidence="2 3">DSM 103426</strain>
    </source>
</reference>
<protein>
    <submittedName>
        <fullName evidence="2">Uncharacterized protein DUF3991</fullName>
    </submittedName>
</protein>
<dbReference type="InterPro" id="IPR025054">
    <property type="entry name" value="DUF3991"/>
</dbReference>
<dbReference type="EMBL" id="SLZV01000020">
    <property type="protein sequence ID" value="TCS66054.1"/>
    <property type="molecule type" value="Genomic_DNA"/>
</dbReference>
<name>A0A4R3JM38_9FIRM</name>
<organism evidence="2 3">
    <name type="scientific">Faecalimonas umbilicata</name>
    <dbReference type="NCBI Taxonomy" id="1912855"/>
    <lineage>
        <taxon>Bacteria</taxon>
        <taxon>Bacillati</taxon>
        <taxon>Bacillota</taxon>
        <taxon>Clostridia</taxon>
        <taxon>Lachnospirales</taxon>
        <taxon>Lachnospiraceae</taxon>
        <taxon>Faecalimonas</taxon>
    </lineage>
</organism>
<dbReference type="Pfam" id="PF13155">
    <property type="entry name" value="Toprim_2"/>
    <property type="match status" value="1"/>
</dbReference>
<dbReference type="Proteomes" id="UP000294613">
    <property type="component" value="Unassembled WGS sequence"/>
</dbReference>
<dbReference type="SUPFAM" id="SSF57783">
    <property type="entry name" value="Zinc beta-ribbon"/>
    <property type="match status" value="1"/>
</dbReference>
<evidence type="ECO:0000313" key="2">
    <source>
        <dbReference type="EMBL" id="TCS66054.1"/>
    </source>
</evidence>
<feature type="domain" description="DUF3991" evidence="1">
    <location>
        <begin position="123"/>
        <end position="189"/>
    </location>
</feature>
<gene>
    <name evidence="2" type="ORF">EDD74_12018</name>
</gene>
<dbReference type="AlphaFoldDB" id="A0A4R3JM38"/>
<accession>A0A4R3JM38</accession>
<evidence type="ECO:0000259" key="1">
    <source>
        <dbReference type="Pfam" id="PF13154"/>
    </source>
</evidence>
<evidence type="ECO:0000313" key="3">
    <source>
        <dbReference type="Proteomes" id="UP000294613"/>
    </source>
</evidence>
<proteinExistence type="predicted"/>
<dbReference type="Pfam" id="PF13154">
    <property type="entry name" value="DUF3991"/>
    <property type="match status" value="1"/>
</dbReference>